<name>A0A918ZND9_9ACTN</name>
<accession>A0A918ZND9</accession>
<gene>
    <name evidence="1" type="ORF">GCM10017771_85000</name>
</gene>
<protein>
    <submittedName>
        <fullName evidence="1">Uncharacterized protein</fullName>
    </submittedName>
</protein>
<organism evidence="1 2">
    <name type="scientific">Streptomyces capitiformicae</name>
    <dbReference type="NCBI Taxonomy" id="2014920"/>
    <lineage>
        <taxon>Bacteria</taxon>
        <taxon>Bacillati</taxon>
        <taxon>Actinomycetota</taxon>
        <taxon>Actinomycetes</taxon>
        <taxon>Kitasatosporales</taxon>
        <taxon>Streptomycetaceae</taxon>
        <taxon>Streptomyces</taxon>
    </lineage>
</organism>
<keyword evidence="2" id="KW-1185">Reference proteome</keyword>
<reference evidence="1" key="2">
    <citation type="submission" date="2020-09" db="EMBL/GenBank/DDBJ databases">
        <authorList>
            <person name="Sun Q."/>
            <person name="Zhou Y."/>
        </authorList>
    </citation>
    <scope>NUCLEOTIDE SEQUENCE</scope>
    <source>
        <strain evidence="1">CGMCC 4.7403</strain>
    </source>
</reference>
<dbReference type="Proteomes" id="UP000603227">
    <property type="component" value="Unassembled WGS sequence"/>
</dbReference>
<comment type="caution">
    <text evidence="1">The sequence shown here is derived from an EMBL/GenBank/DDBJ whole genome shotgun (WGS) entry which is preliminary data.</text>
</comment>
<reference evidence="1" key="1">
    <citation type="journal article" date="2014" name="Int. J. Syst. Evol. Microbiol.">
        <title>Complete genome sequence of Corynebacterium casei LMG S-19264T (=DSM 44701T), isolated from a smear-ripened cheese.</title>
        <authorList>
            <consortium name="US DOE Joint Genome Institute (JGI-PGF)"/>
            <person name="Walter F."/>
            <person name="Albersmeier A."/>
            <person name="Kalinowski J."/>
            <person name="Ruckert C."/>
        </authorList>
    </citation>
    <scope>NUCLEOTIDE SEQUENCE</scope>
    <source>
        <strain evidence="1">CGMCC 4.7403</strain>
    </source>
</reference>
<evidence type="ECO:0000313" key="2">
    <source>
        <dbReference type="Proteomes" id="UP000603227"/>
    </source>
</evidence>
<sequence length="52" mass="5416">MFGRYACGGPGWFDRLRGAGEAGAIGVVVTMADGGRFGVIIEKTATEARLRA</sequence>
<dbReference type="EMBL" id="BNAT01000053">
    <property type="protein sequence ID" value="GHE61760.1"/>
    <property type="molecule type" value="Genomic_DNA"/>
</dbReference>
<evidence type="ECO:0000313" key="1">
    <source>
        <dbReference type="EMBL" id="GHE61760.1"/>
    </source>
</evidence>
<proteinExistence type="predicted"/>
<dbReference type="AlphaFoldDB" id="A0A918ZND9"/>